<evidence type="ECO:0000256" key="1">
    <source>
        <dbReference type="ARBA" id="ARBA00006432"/>
    </source>
</evidence>
<comment type="caution">
    <text evidence="4">The sequence shown here is derived from an EMBL/GenBank/DDBJ whole genome shotgun (WGS) entry which is preliminary data.</text>
</comment>
<dbReference type="EMBL" id="JBJKBG010000007">
    <property type="protein sequence ID" value="KAL3729827.1"/>
    <property type="molecule type" value="Genomic_DNA"/>
</dbReference>
<gene>
    <name evidence="4" type="ORF">ACJRO7_026900</name>
</gene>
<sequence>MNPKLQPGDLAKEGLPLTGLLKKAASDFPSWSAVSACGEFDLTYVRLQELVDHAAALVAAYGISASDVVVLAFPNTVEVFTAAPLNPNYTAKEFKFYLSDLEPKLLLTPQEGNRWAQSAASKLNIHHPTAKLHSTDSKISLFDRCRAEPWLNVQSCQ</sequence>
<dbReference type="SUPFAM" id="SSF56801">
    <property type="entry name" value="Acetyl-CoA synthetase-like"/>
    <property type="match status" value="1"/>
</dbReference>
<name>A0ABD3JS16_EUCGL</name>
<dbReference type="Pfam" id="PF00501">
    <property type="entry name" value="AMP-binding"/>
    <property type="match status" value="1"/>
</dbReference>
<proteinExistence type="inferred from homology"/>
<feature type="domain" description="AMP-dependent synthetase/ligase" evidence="3">
    <location>
        <begin position="22"/>
        <end position="132"/>
    </location>
</feature>
<dbReference type="GO" id="GO:0016874">
    <property type="term" value="F:ligase activity"/>
    <property type="evidence" value="ECO:0007669"/>
    <property type="project" value="UniProtKB-KW"/>
</dbReference>
<comment type="similarity">
    <text evidence="1">Belongs to the ATP-dependent AMP-binding enzyme family.</text>
</comment>
<reference evidence="4 5" key="1">
    <citation type="submission" date="2024-11" db="EMBL/GenBank/DDBJ databases">
        <title>Chromosome-level genome assembly of Eucalyptus globulus Labill. provides insights into its genome evolution.</title>
        <authorList>
            <person name="Li X."/>
        </authorList>
    </citation>
    <scope>NUCLEOTIDE SEQUENCE [LARGE SCALE GENOMIC DNA]</scope>
    <source>
        <strain evidence="4">CL2024</strain>
        <tissue evidence="4">Fresh tender leaves</tissue>
    </source>
</reference>
<evidence type="ECO:0000313" key="5">
    <source>
        <dbReference type="Proteomes" id="UP001634007"/>
    </source>
</evidence>
<keyword evidence="5" id="KW-1185">Reference proteome</keyword>
<dbReference type="PANTHER" id="PTHR43201:SF5">
    <property type="entry name" value="MEDIUM-CHAIN ACYL-COA LIGASE ACSF2, MITOCHONDRIAL"/>
    <property type="match status" value="1"/>
</dbReference>
<keyword evidence="2" id="KW-0436">Ligase</keyword>
<dbReference type="InterPro" id="IPR042099">
    <property type="entry name" value="ANL_N_sf"/>
</dbReference>
<dbReference type="AlphaFoldDB" id="A0ABD3JS16"/>
<protein>
    <recommendedName>
        <fullName evidence="3">AMP-dependent synthetase/ligase domain-containing protein</fullName>
    </recommendedName>
</protein>
<dbReference type="Proteomes" id="UP001634007">
    <property type="component" value="Unassembled WGS sequence"/>
</dbReference>
<dbReference type="InterPro" id="IPR000873">
    <property type="entry name" value="AMP-dep_synth/lig_dom"/>
</dbReference>
<accession>A0ABD3JS16</accession>
<evidence type="ECO:0000313" key="4">
    <source>
        <dbReference type="EMBL" id="KAL3729827.1"/>
    </source>
</evidence>
<dbReference type="PANTHER" id="PTHR43201">
    <property type="entry name" value="ACYL-COA SYNTHETASE"/>
    <property type="match status" value="1"/>
</dbReference>
<evidence type="ECO:0000256" key="2">
    <source>
        <dbReference type="ARBA" id="ARBA00022598"/>
    </source>
</evidence>
<organism evidence="4 5">
    <name type="scientific">Eucalyptus globulus</name>
    <name type="common">Tasmanian blue gum</name>
    <dbReference type="NCBI Taxonomy" id="34317"/>
    <lineage>
        <taxon>Eukaryota</taxon>
        <taxon>Viridiplantae</taxon>
        <taxon>Streptophyta</taxon>
        <taxon>Embryophyta</taxon>
        <taxon>Tracheophyta</taxon>
        <taxon>Spermatophyta</taxon>
        <taxon>Magnoliopsida</taxon>
        <taxon>eudicotyledons</taxon>
        <taxon>Gunneridae</taxon>
        <taxon>Pentapetalae</taxon>
        <taxon>rosids</taxon>
        <taxon>malvids</taxon>
        <taxon>Myrtales</taxon>
        <taxon>Myrtaceae</taxon>
        <taxon>Myrtoideae</taxon>
        <taxon>Eucalypteae</taxon>
        <taxon>Eucalyptus</taxon>
    </lineage>
</organism>
<evidence type="ECO:0000259" key="3">
    <source>
        <dbReference type="Pfam" id="PF00501"/>
    </source>
</evidence>
<dbReference type="Gene3D" id="3.40.50.12780">
    <property type="entry name" value="N-terminal domain of ligase-like"/>
    <property type="match status" value="1"/>
</dbReference>